<protein>
    <submittedName>
        <fullName evidence="2">Uncharacterized protein</fullName>
    </submittedName>
</protein>
<dbReference type="EMBL" id="MN738761">
    <property type="protein sequence ID" value="QHS83611.1"/>
    <property type="molecule type" value="Genomic_DNA"/>
</dbReference>
<accession>A0A6C0AWE5</accession>
<name>A0A6C0AWE5_9ZZZZ</name>
<dbReference type="AlphaFoldDB" id="A0A6C0AWE5"/>
<sequence length="134" mass="15167">MVRIKRKSIKGGTQPVTPPDSGDEEIVNNKKTLNVDYLNKAWFDLNKRIANVEYQISNINGIIRKEGGLEERLTALETIVHDQSRQASGQINAPFYGPRSGRRRIKATPSSAFSRPIKGGKNKKLKWKKGRKCY</sequence>
<evidence type="ECO:0000313" key="2">
    <source>
        <dbReference type="EMBL" id="QHS83611.1"/>
    </source>
</evidence>
<evidence type="ECO:0000256" key="1">
    <source>
        <dbReference type="SAM" id="MobiDB-lite"/>
    </source>
</evidence>
<feature type="region of interest" description="Disordered" evidence="1">
    <location>
        <begin position="89"/>
        <end position="112"/>
    </location>
</feature>
<proteinExistence type="predicted"/>
<feature type="region of interest" description="Disordered" evidence="1">
    <location>
        <begin position="1"/>
        <end position="26"/>
    </location>
</feature>
<organism evidence="2">
    <name type="scientific">viral metagenome</name>
    <dbReference type="NCBI Taxonomy" id="1070528"/>
    <lineage>
        <taxon>unclassified sequences</taxon>
        <taxon>metagenomes</taxon>
        <taxon>organismal metagenomes</taxon>
    </lineage>
</organism>
<reference evidence="2" key="1">
    <citation type="journal article" date="2020" name="Nature">
        <title>Giant virus diversity and host interactions through global metagenomics.</title>
        <authorList>
            <person name="Schulz F."/>
            <person name="Roux S."/>
            <person name="Paez-Espino D."/>
            <person name="Jungbluth S."/>
            <person name="Walsh D.A."/>
            <person name="Denef V.J."/>
            <person name="McMahon K.D."/>
            <person name="Konstantinidis K.T."/>
            <person name="Eloe-Fadrosh E.A."/>
            <person name="Kyrpides N.C."/>
            <person name="Woyke T."/>
        </authorList>
    </citation>
    <scope>NUCLEOTIDE SEQUENCE</scope>
    <source>
        <strain evidence="2">GVMAG-S-ERX555961-36</strain>
    </source>
</reference>